<dbReference type="Proteomes" id="UP000027120">
    <property type="component" value="Unassembled WGS sequence"/>
</dbReference>
<keyword evidence="1" id="KW-1133">Transmembrane helix</keyword>
<proteinExistence type="predicted"/>
<keyword evidence="3" id="KW-1185">Reference proteome</keyword>
<dbReference type="EMBL" id="KK790058">
    <property type="protein sequence ID" value="KDO37656.1"/>
    <property type="molecule type" value="Genomic_DNA"/>
</dbReference>
<feature type="transmembrane region" description="Helical" evidence="1">
    <location>
        <begin position="12"/>
        <end position="34"/>
    </location>
</feature>
<evidence type="ECO:0000313" key="2">
    <source>
        <dbReference type="EMBL" id="KDO37656.1"/>
    </source>
</evidence>
<gene>
    <name evidence="2" type="ORF">CISIN_1g047106mg</name>
</gene>
<accession>A0A067DGB2</accession>
<name>A0A067DGB2_CITSI</name>
<protein>
    <submittedName>
        <fullName evidence="2">Uncharacterized protein</fullName>
    </submittedName>
</protein>
<dbReference type="AlphaFoldDB" id="A0A067DGB2"/>
<keyword evidence="1" id="KW-0472">Membrane</keyword>
<sequence length="87" mass="9882">MLYIANWATDVVAIVSGMIACVTSIVWFNGCTNLKKFWVYWRIKLFQKHSTRTLGQIWVSTCFSCLQIKGVYEASGVEKTEVVGHAF</sequence>
<evidence type="ECO:0000313" key="3">
    <source>
        <dbReference type="Proteomes" id="UP000027120"/>
    </source>
</evidence>
<reference evidence="2 3" key="1">
    <citation type="submission" date="2014-04" db="EMBL/GenBank/DDBJ databases">
        <authorList>
            <consortium name="International Citrus Genome Consortium"/>
            <person name="Gmitter F."/>
            <person name="Chen C."/>
            <person name="Farmerie W."/>
            <person name="Harkins T."/>
            <person name="Desany B."/>
            <person name="Mohiuddin M."/>
            <person name="Kodira C."/>
            <person name="Borodovsky M."/>
            <person name="Lomsadze A."/>
            <person name="Burns P."/>
            <person name="Jenkins J."/>
            <person name="Prochnik S."/>
            <person name="Shu S."/>
            <person name="Chapman J."/>
            <person name="Pitluck S."/>
            <person name="Schmutz J."/>
            <person name="Rokhsar D."/>
        </authorList>
    </citation>
    <scope>NUCLEOTIDE SEQUENCE</scope>
</reference>
<evidence type="ECO:0000256" key="1">
    <source>
        <dbReference type="SAM" id="Phobius"/>
    </source>
</evidence>
<organism evidence="2 3">
    <name type="scientific">Citrus sinensis</name>
    <name type="common">Sweet orange</name>
    <name type="synonym">Citrus aurantium var. sinensis</name>
    <dbReference type="NCBI Taxonomy" id="2711"/>
    <lineage>
        <taxon>Eukaryota</taxon>
        <taxon>Viridiplantae</taxon>
        <taxon>Streptophyta</taxon>
        <taxon>Embryophyta</taxon>
        <taxon>Tracheophyta</taxon>
        <taxon>Spermatophyta</taxon>
        <taxon>Magnoliopsida</taxon>
        <taxon>eudicotyledons</taxon>
        <taxon>Gunneridae</taxon>
        <taxon>Pentapetalae</taxon>
        <taxon>rosids</taxon>
        <taxon>malvids</taxon>
        <taxon>Sapindales</taxon>
        <taxon>Rutaceae</taxon>
        <taxon>Aurantioideae</taxon>
        <taxon>Citrus</taxon>
    </lineage>
</organism>
<keyword evidence="1" id="KW-0812">Transmembrane</keyword>